<dbReference type="Proteomes" id="UP000197153">
    <property type="component" value="Chromosome 1"/>
</dbReference>
<dbReference type="InterPro" id="IPR034746">
    <property type="entry name" value="POTRA"/>
</dbReference>
<proteinExistence type="inferred from homology"/>
<evidence type="ECO:0000313" key="11">
    <source>
        <dbReference type="EMBL" id="ASG20773.1"/>
    </source>
</evidence>
<organism evidence="11 12">
    <name type="scientific">Nitrospirillum viridazoti CBAmc</name>
    <dbReference type="NCBI Taxonomy" id="1441467"/>
    <lineage>
        <taxon>Bacteria</taxon>
        <taxon>Pseudomonadati</taxon>
        <taxon>Pseudomonadota</taxon>
        <taxon>Alphaproteobacteria</taxon>
        <taxon>Rhodospirillales</taxon>
        <taxon>Azospirillaceae</taxon>
        <taxon>Nitrospirillum</taxon>
        <taxon>Nitrospirillum viridazoti</taxon>
    </lineage>
</organism>
<dbReference type="EMBL" id="CP022110">
    <property type="protein sequence ID" value="ASG20773.1"/>
    <property type="molecule type" value="Genomic_DNA"/>
</dbReference>
<feature type="domain" description="POTRA" evidence="10">
    <location>
        <begin position="106"/>
        <end position="183"/>
    </location>
</feature>
<evidence type="ECO:0000256" key="7">
    <source>
        <dbReference type="ARBA" id="ARBA00023237"/>
    </source>
</evidence>
<evidence type="ECO:0000259" key="10">
    <source>
        <dbReference type="PROSITE" id="PS51779"/>
    </source>
</evidence>
<name>A0A248JPU8_9PROT</name>
<dbReference type="GO" id="GO:0043165">
    <property type="term" value="P:Gram-negative-bacterium-type cell outer membrane assembly"/>
    <property type="evidence" value="ECO:0007669"/>
    <property type="project" value="UniProtKB-UniRule"/>
</dbReference>
<dbReference type="KEGG" id="nao:Y958_08090"/>
<evidence type="ECO:0000256" key="8">
    <source>
        <dbReference type="HAMAP-Rule" id="MF_01430"/>
    </source>
</evidence>
<dbReference type="Pfam" id="PF07244">
    <property type="entry name" value="POTRA"/>
    <property type="match status" value="5"/>
</dbReference>
<accession>A0A248JPU8</accession>
<sequence precursor="true">MGSVSRVAALCLAIASTTATSAVALSSGAWAQEILSGGVIKDIRVEGTQRIEQATVRSYLVVSQGDAFNPDKIDESLKALFATGLFADVTLRRDGDTLVVAVVENPIINRVVFEGNKRVKTEDLQSEVQLRSRLVFTRSRVQQDVQRMLDVYRRNGRFAARIEPKIVQLEQNRVDLVFEIDEGPLTGVQLISFINNNIYDDSDLRNVMVTKESRWWRFLSSDDTYDPDRLAYDKEQIRRFYFRNGYPDFRVMSSVAELTPDRDKFFITMALDEGKRYKFGKIELTSAIKDIDLAPLREVIETKEGDWFNADKIESTINKLQDKLGDQQYAFVQVDPNEERHADTQTVDLHFEINPSPRVFVERIDINGNLITLDKVVRRELLLAEGDPFNASKVKRSEQRVKDLGFFDDVKIKPSEGSTPDQAVLTVDLSEQSTGEIQVGLGYSTTEGALIDFSIRQRNFLGTGQDIRFSTMWSYYSKEFTISYTDPYFMNRDLAMGVDLFRTDRNANTTEESYSYDMSSTGFDIRAGFPISDRLRELVTYTLSHTRISDITYETTRFVQEQVGATTTSSIQSALTFDARDSRLKPTSGYYFTVTNQVAGLGGSVHFLRNRLTSGIYFPLFSNVVLKIEGEVGYILGLGGEFVRIQDRFFLGGDTLRGFQVAGVGPRAFSSNGGNDALGGKRLVRGTSEVTFPLGLPEELGVDFHVFTDIGALDQSGESPLPGDDFHDEFAFRASSGVGVSWKSPFGPIRIDLAYPWMKKSYDRIQQFRFSFGSQF</sequence>
<evidence type="ECO:0000256" key="2">
    <source>
        <dbReference type="ARBA" id="ARBA00022452"/>
    </source>
</evidence>
<dbReference type="PANTHER" id="PTHR12815:SF23">
    <property type="entry name" value="OUTER MEMBRANE PROTEIN ASSEMBLY FACTOR BAMA"/>
    <property type="match status" value="1"/>
</dbReference>
<evidence type="ECO:0000256" key="5">
    <source>
        <dbReference type="ARBA" id="ARBA00022737"/>
    </source>
</evidence>
<feature type="signal peptide" evidence="8">
    <location>
        <begin position="1"/>
        <end position="21"/>
    </location>
</feature>
<evidence type="ECO:0000256" key="6">
    <source>
        <dbReference type="ARBA" id="ARBA00023136"/>
    </source>
</evidence>
<gene>
    <name evidence="8 11" type="primary">bamA</name>
    <name evidence="11" type="ORF">Y958_08090</name>
</gene>
<comment type="similarity">
    <text evidence="8">Belongs to the BamA family.</text>
</comment>
<dbReference type="PIRSF" id="PIRSF006076">
    <property type="entry name" value="OM_assembly_OMP85"/>
    <property type="match status" value="1"/>
</dbReference>
<dbReference type="GO" id="GO:0009279">
    <property type="term" value="C:cell outer membrane"/>
    <property type="evidence" value="ECO:0007669"/>
    <property type="project" value="UniProtKB-SubCell"/>
</dbReference>
<keyword evidence="4 8" id="KW-0732">Signal</keyword>
<comment type="subunit">
    <text evidence="8">Part of the Bam complex.</text>
</comment>
<dbReference type="Gene3D" id="2.40.160.50">
    <property type="entry name" value="membrane protein fhac: a member of the omp85/tpsb transporter family"/>
    <property type="match status" value="1"/>
</dbReference>
<comment type="function">
    <text evidence="8">Part of the outer membrane protein assembly complex, which is involved in assembly and insertion of beta-barrel proteins into the outer membrane.</text>
</comment>
<dbReference type="InterPro" id="IPR023707">
    <property type="entry name" value="OM_assembly_BamA"/>
</dbReference>
<dbReference type="HAMAP" id="MF_01430">
    <property type="entry name" value="OM_assembly_BamA"/>
    <property type="match status" value="1"/>
</dbReference>
<dbReference type="GO" id="GO:0051205">
    <property type="term" value="P:protein insertion into membrane"/>
    <property type="evidence" value="ECO:0007669"/>
    <property type="project" value="UniProtKB-UniRule"/>
</dbReference>
<keyword evidence="2 8" id="KW-1134">Transmembrane beta strand</keyword>
<dbReference type="AlphaFoldDB" id="A0A248JPU8"/>
<keyword evidence="6 8" id="KW-0472">Membrane</keyword>
<evidence type="ECO:0000256" key="9">
    <source>
        <dbReference type="NCBIfam" id="TIGR03303"/>
    </source>
</evidence>
<evidence type="ECO:0000256" key="3">
    <source>
        <dbReference type="ARBA" id="ARBA00022692"/>
    </source>
</evidence>
<keyword evidence="3 8" id="KW-0812">Transmembrane</keyword>
<feature type="domain" description="POTRA" evidence="10">
    <location>
        <begin position="359"/>
        <end position="432"/>
    </location>
</feature>
<keyword evidence="7 8" id="KW-0998">Cell outer membrane</keyword>
<comment type="subcellular location">
    <subcellularLocation>
        <location evidence="8">Cell outer membrane</location>
    </subcellularLocation>
    <subcellularLocation>
        <location evidence="1">Membrane</location>
    </subcellularLocation>
</comment>
<feature type="chain" id="PRO_5013407339" description="Outer membrane protein assembly factor BamA" evidence="8">
    <location>
        <begin position="22"/>
        <end position="776"/>
    </location>
</feature>
<keyword evidence="5 8" id="KW-0677">Repeat</keyword>
<dbReference type="InterPro" id="IPR039910">
    <property type="entry name" value="D15-like"/>
</dbReference>
<reference evidence="11 12" key="1">
    <citation type="submission" date="2017-06" db="EMBL/GenBank/DDBJ databases">
        <title>Complete genome sequence of Nitrospirillum amazonense strain CBAmC, an endophytic nitrogen-fixing and plant growth-promoting bacterium, isolated from sugarcane.</title>
        <authorList>
            <person name="Schwab S."/>
            <person name="dos Santos Teixeira K.R."/>
            <person name="Simoes Araujo J.L."/>
            <person name="Soares Vidal M."/>
            <person name="Borges de Freitas H.R."/>
            <person name="Rivello Crivelaro A.L."/>
            <person name="Bueno de Camargo Nunes A."/>
            <person name="dos Santos C.M."/>
            <person name="Palmeira da Silva Rosa D."/>
            <person name="da Silva Padilha D."/>
            <person name="da Silva E."/>
            <person name="Araujo Terra L."/>
            <person name="Soares Mendes V."/>
            <person name="Farinelli L."/>
            <person name="Magalhaes Cruz L."/>
            <person name="Baldani J.I."/>
        </authorList>
    </citation>
    <scope>NUCLEOTIDE SEQUENCE [LARGE SCALE GENOMIC DNA]</scope>
    <source>
        <strain evidence="11 12">CBAmC</strain>
    </source>
</reference>
<dbReference type="Gene3D" id="3.10.20.310">
    <property type="entry name" value="membrane protein fhac"/>
    <property type="match status" value="5"/>
</dbReference>
<evidence type="ECO:0000256" key="1">
    <source>
        <dbReference type="ARBA" id="ARBA00004370"/>
    </source>
</evidence>
<dbReference type="InterPro" id="IPR010827">
    <property type="entry name" value="BamA/TamA_POTRA"/>
</dbReference>
<dbReference type="InterPro" id="IPR000184">
    <property type="entry name" value="Bac_surfAg_D15"/>
</dbReference>
<evidence type="ECO:0000256" key="4">
    <source>
        <dbReference type="ARBA" id="ARBA00022729"/>
    </source>
</evidence>
<protein>
    <recommendedName>
        <fullName evidence="8 9">Outer membrane protein assembly factor BamA</fullName>
    </recommendedName>
</protein>
<dbReference type="PROSITE" id="PS51779">
    <property type="entry name" value="POTRA"/>
    <property type="match status" value="3"/>
</dbReference>
<dbReference type="NCBIfam" id="TIGR03303">
    <property type="entry name" value="OM_YaeT"/>
    <property type="match status" value="1"/>
</dbReference>
<dbReference type="PANTHER" id="PTHR12815">
    <property type="entry name" value="SORTING AND ASSEMBLY MACHINERY SAMM50 PROTEIN FAMILY MEMBER"/>
    <property type="match status" value="1"/>
</dbReference>
<keyword evidence="12" id="KW-1185">Reference proteome</keyword>
<feature type="domain" description="POTRA" evidence="10">
    <location>
        <begin position="38"/>
        <end position="105"/>
    </location>
</feature>
<dbReference type="Pfam" id="PF01103">
    <property type="entry name" value="Omp85"/>
    <property type="match status" value="1"/>
</dbReference>
<dbReference type="RefSeq" id="WP_088871598.1">
    <property type="nucleotide sequence ID" value="NZ_CP022110.1"/>
</dbReference>
<evidence type="ECO:0000313" key="12">
    <source>
        <dbReference type="Proteomes" id="UP000197153"/>
    </source>
</evidence>